<name>A0AAP0RFR3_LIQFO</name>
<keyword evidence="3" id="KW-1185">Reference proteome</keyword>
<keyword evidence="1" id="KW-1133">Transmembrane helix</keyword>
<feature type="transmembrane region" description="Helical" evidence="1">
    <location>
        <begin position="6"/>
        <end position="30"/>
    </location>
</feature>
<evidence type="ECO:0000256" key="1">
    <source>
        <dbReference type="SAM" id="Phobius"/>
    </source>
</evidence>
<keyword evidence="1" id="KW-0812">Transmembrane</keyword>
<dbReference type="PANTHER" id="PTHR36340:SF1">
    <property type="entry name" value="NAD(P)H DEHYDROGENASE SUBUNIT CRR3, CHLOROPLASTIC-RELATED"/>
    <property type="match status" value="1"/>
</dbReference>
<dbReference type="PANTHER" id="PTHR36340">
    <property type="entry name" value="NAD(P)H DEHYDROGENASE SUBUNIT CRR3, CHLOROPLASTIC-RELATED"/>
    <property type="match status" value="1"/>
</dbReference>
<feature type="transmembrane region" description="Helical" evidence="1">
    <location>
        <begin position="83"/>
        <end position="105"/>
    </location>
</feature>
<evidence type="ECO:0000313" key="2">
    <source>
        <dbReference type="EMBL" id="KAK9276016.1"/>
    </source>
</evidence>
<dbReference type="Proteomes" id="UP001415857">
    <property type="component" value="Unassembled WGS sequence"/>
</dbReference>
<dbReference type="AlphaFoldDB" id="A0AAP0RFR3"/>
<dbReference type="GO" id="GO:0009773">
    <property type="term" value="P:photosynthetic electron transport in photosystem I"/>
    <property type="evidence" value="ECO:0007669"/>
    <property type="project" value="InterPro"/>
</dbReference>
<proteinExistence type="predicted"/>
<dbReference type="EMBL" id="JBBPBK010000010">
    <property type="protein sequence ID" value="KAK9276016.1"/>
    <property type="molecule type" value="Genomic_DNA"/>
</dbReference>
<sequence length="119" mass="13292">MLQTVLASPLCLVILRSCFCNYVCMVFLIFDIRESEVNKTLFDVLLSSSIGKSEGPVEKRLRETGEWILDRSEGASRSAGKQILMGMFLWIIPLGISLLVASGFIKLPFSTPFLDDLIM</sequence>
<accession>A0AAP0RFR3</accession>
<dbReference type="InterPro" id="IPR038931">
    <property type="entry name" value="CRR3"/>
</dbReference>
<gene>
    <name evidence="2" type="ORF">L1049_005547</name>
</gene>
<comment type="caution">
    <text evidence="2">The sequence shown here is derived from an EMBL/GenBank/DDBJ whole genome shotgun (WGS) entry which is preliminary data.</text>
</comment>
<evidence type="ECO:0000313" key="3">
    <source>
        <dbReference type="Proteomes" id="UP001415857"/>
    </source>
</evidence>
<keyword evidence="1" id="KW-0472">Membrane</keyword>
<protein>
    <submittedName>
        <fullName evidence="2">Uncharacterized protein</fullName>
    </submittedName>
</protein>
<organism evidence="2 3">
    <name type="scientific">Liquidambar formosana</name>
    <name type="common">Formosan gum</name>
    <dbReference type="NCBI Taxonomy" id="63359"/>
    <lineage>
        <taxon>Eukaryota</taxon>
        <taxon>Viridiplantae</taxon>
        <taxon>Streptophyta</taxon>
        <taxon>Embryophyta</taxon>
        <taxon>Tracheophyta</taxon>
        <taxon>Spermatophyta</taxon>
        <taxon>Magnoliopsida</taxon>
        <taxon>eudicotyledons</taxon>
        <taxon>Gunneridae</taxon>
        <taxon>Pentapetalae</taxon>
        <taxon>Saxifragales</taxon>
        <taxon>Altingiaceae</taxon>
        <taxon>Liquidambar</taxon>
    </lineage>
</organism>
<dbReference type="GO" id="GO:0010598">
    <property type="term" value="C:NAD(P)H dehydrogenase complex (plastoquinone)"/>
    <property type="evidence" value="ECO:0007669"/>
    <property type="project" value="InterPro"/>
</dbReference>
<dbReference type="GO" id="GO:0009535">
    <property type="term" value="C:chloroplast thylakoid membrane"/>
    <property type="evidence" value="ECO:0007669"/>
    <property type="project" value="InterPro"/>
</dbReference>
<reference evidence="2 3" key="1">
    <citation type="journal article" date="2024" name="Plant J.">
        <title>Genome sequences and population genomics reveal climatic adaptation and genomic divergence between two closely related sweetgum species.</title>
        <authorList>
            <person name="Xu W.Q."/>
            <person name="Ren C.Q."/>
            <person name="Zhang X.Y."/>
            <person name="Comes H.P."/>
            <person name="Liu X.H."/>
            <person name="Li Y.G."/>
            <person name="Kettle C.J."/>
            <person name="Jalonen R."/>
            <person name="Gaisberger H."/>
            <person name="Ma Y.Z."/>
            <person name="Qiu Y.X."/>
        </authorList>
    </citation>
    <scope>NUCLEOTIDE SEQUENCE [LARGE SCALE GENOMIC DNA]</scope>
    <source>
        <strain evidence="2">Hangzhou</strain>
    </source>
</reference>